<keyword evidence="5" id="KW-1185">Reference proteome</keyword>
<evidence type="ECO:0000313" key="2">
    <source>
        <dbReference type="EMBL" id="KAE9005394.1"/>
    </source>
</evidence>
<dbReference type="Proteomes" id="UP000434957">
    <property type="component" value="Unassembled WGS sequence"/>
</dbReference>
<dbReference type="EMBL" id="QXFT01002847">
    <property type="protein sequence ID" value="KAE9292374.1"/>
    <property type="molecule type" value="Genomic_DNA"/>
</dbReference>
<protein>
    <recommendedName>
        <fullName evidence="1">Retrovirus-related Pol polyprotein from transposon TNT 1-94-like beta-barrel domain-containing protein</fullName>
    </recommendedName>
</protein>
<evidence type="ECO:0000313" key="4">
    <source>
        <dbReference type="Proteomes" id="UP000429607"/>
    </source>
</evidence>
<dbReference type="InterPro" id="IPR054722">
    <property type="entry name" value="PolX-like_BBD"/>
</dbReference>
<name>A0A6A4CQ79_9STRA</name>
<comment type="caution">
    <text evidence="3">The sequence shown here is derived from an EMBL/GenBank/DDBJ whole genome shotgun (WGS) entry which is preliminary data.</text>
</comment>
<evidence type="ECO:0000313" key="3">
    <source>
        <dbReference type="EMBL" id="KAE9292374.1"/>
    </source>
</evidence>
<organism evidence="3 5">
    <name type="scientific">Phytophthora rubi</name>
    <dbReference type="NCBI Taxonomy" id="129364"/>
    <lineage>
        <taxon>Eukaryota</taxon>
        <taxon>Sar</taxon>
        <taxon>Stramenopiles</taxon>
        <taxon>Oomycota</taxon>
        <taxon>Peronosporomycetes</taxon>
        <taxon>Peronosporales</taxon>
        <taxon>Peronosporaceae</taxon>
        <taxon>Phytophthora</taxon>
    </lineage>
</organism>
<accession>A0A6A4CQ79</accession>
<dbReference type="Pfam" id="PF22936">
    <property type="entry name" value="Pol_BBD"/>
    <property type="match status" value="1"/>
</dbReference>
<dbReference type="EMBL" id="QXFV01001458">
    <property type="protein sequence ID" value="KAE9005394.1"/>
    <property type="molecule type" value="Genomic_DNA"/>
</dbReference>
<reference evidence="3 5" key="1">
    <citation type="submission" date="2018-08" db="EMBL/GenBank/DDBJ databases">
        <title>Genomic investigation of the strawberry pathogen Phytophthora fragariae indicates pathogenicity is determined by transcriptional variation in three key races.</title>
        <authorList>
            <person name="Adams T.M."/>
            <person name="Armitage A.D."/>
            <person name="Sobczyk M.K."/>
            <person name="Bates H.J."/>
            <person name="Dunwell J.M."/>
            <person name="Nellist C.F."/>
            <person name="Harrison R.J."/>
        </authorList>
    </citation>
    <scope>NUCLEOTIDE SEQUENCE [LARGE SCALE GENOMIC DNA]</scope>
    <source>
        <strain evidence="2 4">SCRP249</strain>
        <strain evidence="3 5">SCRP333</strain>
    </source>
</reference>
<evidence type="ECO:0000259" key="1">
    <source>
        <dbReference type="Pfam" id="PF22936"/>
    </source>
</evidence>
<gene>
    <name evidence="2" type="ORF">PR001_g17461</name>
    <name evidence="3" type="ORF">PR003_g24772</name>
</gene>
<feature type="domain" description="Retrovirus-related Pol polyprotein from transposon TNT 1-94-like beta-barrel" evidence="1">
    <location>
        <begin position="14"/>
        <end position="92"/>
    </location>
</feature>
<dbReference type="AlphaFoldDB" id="A0A6A4CQ79"/>
<proteinExistence type="predicted"/>
<dbReference type="Proteomes" id="UP000429607">
    <property type="component" value="Unassembled WGS sequence"/>
</dbReference>
<evidence type="ECO:0000313" key="5">
    <source>
        <dbReference type="Proteomes" id="UP000434957"/>
    </source>
</evidence>
<sequence>MSPKSFAPPRVHDWMLDGGAGAHVCVDGGSFVKMNRDPLLTLDWKGGVEVNERSGTIRLQVSNGSILELTGVRYEPRGAVNLISQRTLERTGWKPSYPDTDDEEQRVKYFDKNDIRLEFSKKADGFYWMKAVGRYY</sequence>